<proteinExistence type="predicted"/>
<evidence type="ECO:0000256" key="2">
    <source>
        <dbReference type="ARBA" id="ARBA00022723"/>
    </source>
</evidence>
<dbReference type="Proteomes" id="UP001204151">
    <property type="component" value="Unassembled WGS sequence"/>
</dbReference>
<dbReference type="Gene3D" id="1.10.760.10">
    <property type="entry name" value="Cytochrome c-like domain"/>
    <property type="match status" value="2"/>
</dbReference>
<dbReference type="PROSITE" id="PS51007">
    <property type="entry name" value="CYTC"/>
    <property type="match status" value="1"/>
</dbReference>
<keyword evidence="9" id="KW-1185">Reference proteome</keyword>
<sequence>MKTTSLRYGAIALALSLLAACHRGGHVPDTPKVQANHPVAAAPANPPPAEPGAQGGAGNLAQQNAGGGEANALGLPGAAAAPAQGQPDVQAGQQLATNGTQNGVTACVGCHGAQGEGNAAGGFPRIAGQSAAYLGKQLGAYANGARVNPIMRPIAQAMNAVQIRDVSAYYASLGDAPAAAPAAAADAGGAKPAAGGLDRGRMLSAVGDSALGVQACANCHGPGGVGDQPVYPYLAGQHANYLTAAMAAWKNGARKTDSSGQMTHIAQSLADADVAALSAYFSAQPAPPSAAKWVNIPAGSSQHPAVAAATNAPGPRGTGGSTVRTTGTEQGAATTGGAQGPGGGGGTQGTQPQQETPPPRH</sequence>
<evidence type="ECO:0000256" key="1">
    <source>
        <dbReference type="ARBA" id="ARBA00022617"/>
    </source>
</evidence>
<keyword evidence="2 4" id="KW-0479">Metal-binding</keyword>
<evidence type="ECO:0000256" key="5">
    <source>
        <dbReference type="SAM" id="MobiDB-lite"/>
    </source>
</evidence>
<feature type="region of interest" description="Disordered" evidence="5">
    <location>
        <begin position="304"/>
        <end position="361"/>
    </location>
</feature>
<dbReference type="EMBL" id="JANUGW010000022">
    <property type="protein sequence ID" value="MCS0584578.1"/>
    <property type="molecule type" value="Genomic_DNA"/>
</dbReference>
<keyword evidence="3 4" id="KW-0408">Iron</keyword>
<dbReference type="InterPro" id="IPR009056">
    <property type="entry name" value="Cyt_c-like_dom"/>
</dbReference>
<keyword evidence="6" id="KW-0732">Signal</keyword>
<dbReference type="PROSITE" id="PS51257">
    <property type="entry name" value="PROKAR_LIPOPROTEIN"/>
    <property type="match status" value="1"/>
</dbReference>
<feature type="region of interest" description="Disordered" evidence="5">
    <location>
        <begin position="29"/>
        <end position="86"/>
    </location>
</feature>
<dbReference type="RefSeq" id="WP_258819126.1">
    <property type="nucleotide sequence ID" value="NZ_JANUGW010000022.1"/>
</dbReference>
<feature type="compositionally biased region" description="Low complexity" evidence="5">
    <location>
        <begin position="321"/>
        <end position="336"/>
    </location>
</feature>
<dbReference type="SUPFAM" id="SSF46626">
    <property type="entry name" value="Cytochrome c"/>
    <property type="match status" value="2"/>
</dbReference>
<feature type="compositionally biased region" description="Low complexity" evidence="5">
    <location>
        <begin position="59"/>
        <end position="86"/>
    </location>
</feature>
<dbReference type="PANTHER" id="PTHR33751:SF11">
    <property type="entry name" value="BLL4483 PROTEIN"/>
    <property type="match status" value="1"/>
</dbReference>
<feature type="domain" description="Cytochrome c" evidence="7">
    <location>
        <begin position="87"/>
        <end position="285"/>
    </location>
</feature>
<evidence type="ECO:0000313" key="9">
    <source>
        <dbReference type="Proteomes" id="UP001204151"/>
    </source>
</evidence>
<reference evidence="8 9" key="1">
    <citation type="submission" date="2022-08" db="EMBL/GenBank/DDBJ databases">
        <title>Reclassification of Massilia species as members of the genera Telluria, Duganella, Pseudoduganella, Mokoshia gen. nov. and Zemynaea gen. nov. using orthogonal and non-orthogonal genome-based approaches.</title>
        <authorList>
            <person name="Bowman J.P."/>
        </authorList>
    </citation>
    <scope>NUCLEOTIDE SEQUENCE [LARGE SCALE GENOMIC DNA]</scope>
    <source>
        <strain evidence="8 9">JCM 31316</strain>
    </source>
</reference>
<protein>
    <submittedName>
        <fullName evidence="8">C-type cytochrome</fullName>
    </submittedName>
</protein>
<name>A0ABT1ZXA5_9BURK</name>
<organism evidence="8 9">
    <name type="scientific">Massilia pinisoli</name>
    <dbReference type="NCBI Taxonomy" id="1772194"/>
    <lineage>
        <taxon>Bacteria</taxon>
        <taxon>Pseudomonadati</taxon>
        <taxon>Pseudomonadota</taxon>
        <taxon>Betaproteobacteria</taxon>
        <taxon>Burkholderiales</taxon>
        <taxon>Oxalobacteraceae</taxon>
        <taxon>Telluria group</taxon>
        <taxon>Massilia</taxon>
    </lineage>
</organism>
<dbReference type="InterPro" id="IPR036909">
    <property type="entry name" value="Cyt_c-like_dom_sf"/>
</dbReference>
<accession>A0ABT1ZXA5</accession>
<evidence type="ECO:0000256" key="4">
    <source>
        <dbReference type="PROSITE-ProRule" id="PRU00433"/>
    </source>
</evidence>
<keyword evidence="1 4" id="KW-0349">Heme</keyword>
<dbReference type="PANTHER" id="PTHR33751">
    <property type="entry name" value="CBB3-TYPE CYTOCHROME C OXIDASE SUBUNIT FIXP"/>
    <property type="match status" value="1"/>
</dbReference>
<evidence type="ECO:0000313" key="8">
    <source>
        <dbReference type="EMBL" id="MCS0584578.1"/>
    </source>
</evidence>
<comment type="caution">
    <text evidence="8">The sequence shown here is derived from an EMBL/GenBank/DDBJ whole genome shotgun (WGS) entry which is preliminary data.</text>
</comment>
<evidence type="ECO:0000259" key="7">
    <source>
        <dbReference type="PROSITE" id="PS51007"/>
    </source>
</evidence>
<feature type="signal peptide" evidence="6">
    <location>
        <begin position="1"/>
        <end position="19"/>
    </location>
</feature>
<evidence type="ECO:0000256" key="3">
    <source>
        <dbReference type="ARBA" id="ARBA00023004"/>
    </source>
</evidence>
<feature type="chain" id="PRO_5046784943" evidence="6">
    <location>
        <begin position="20"/>
        <end position="361"/>
    </location>
</feature>
<gene>
    <name evidence="8" type="ORF">NX784_23615</name>
</gene>
<evidence type="ECO:0000256" key="6">
    <source>
        <dbReference type="SAM" id="SignalP"/>
    </source>
</evidence>
<dbReference type="InterPro" id="IPR050597">
    <property type="entry name" value="Cytochrome_c_Oxidase_Subunit"/>
</dbReference>
<feature type="compositionally biased region" description="Gly residues" evidence="5">
    <location>
        <begin position="337"/>
        <end position="348"/>
    </location>
</feature>
<dbReference type="Pfam" id="PF00034">
    <property type="entry name" value="Cytochrom_C"/>
    <property type="match status" value="2"/>
</dbReference>